<evidence type="ECO:0000313" key="3">
    <source>
        <dbReference type="Proteomes" id="UP000219522"/>
    </source>
</evidence>
<sequence>MRLALPVNYALYKAFHMVESPFTLSASDRRAKSRDGASYALADICVARKGLQAAEKPSRAETRAAQARNGLATAPSHAPSKEPLGPIAVMARTMLRV</sequence>
<accession>A0A7Z7I3U0</accession>
<organism evidence="2 3">
    <name type="scientific">Caballeronia arationis</name>
    <dbReference type="NCBI Taxonomy" id="1777142"/>
    <lineage>
        <taxon>Bacteria</taxon>
        <taxon>Pseudomonadati</taxon>
        <taxon>Pseudomonadota</taxon>
        <taxon>Betaproteobacteria</taxon>
        <taxon>Burkholderiales</taxon>
        <taxon>Burkholderiaceae</taxon>
        <taxon>Caballeronia</taxon>
    </lineage>
</organism>
<dbReference type="AlphaFoldDB" id="A0A7Z7I3U0"/>
<name>A0A7Z7I3U0_9BURK</name>
<gene>
    <name evidence="2" type="ORF">SAMN05446927_1857</name>
</gene>
<reference evidence="2 3" key="1">
    <citation type="submission" date="2017-09" db="EMBL/GenBank/DDBJ databases">
        <authorList>
            <person name="Varghese N."/>
            <person name="Submissions S."/>
        </authorList>
    </citation>
    <scope>NUCLEOTIDE SEQUENCE [LARGE SCALE GENOMIC DNA]</scope>
    <source>
        <strain evidence="2 3">OK806</strain>
    </source>
</reference>
<protein>
    <submittedName>
        <fullName evidence="2">Uncharacterized protein</fullName>
    </submittedName>
</protein>
<evidence type="ECO:0000313" key="2">
    <source>
        <dbReference type="EMBL" id="SOE59987.1"/>
    </source>
</evidence>
<dbReference type="Proteomes" id="UP000219522">
    <property type="component" value="Unassembled WGS sequence"/>
</dbReference>
<dbReference type="EMBL" id="OCSU01000001">
    <property type="protein sequence ID" value="SOE59987.1"/>
    <property type="molecule type" value="Genomic_DNA"/>
</dbReference>
<evidence type="ECO:0000256" key="1">
    <source>
        <dbReference type="SAM" id="MobiDB-lite"/>
    </source>
</evidence>
<feature type="region of interest" description="Disordered" evidence="1">
    <location>
        <begin position="55"/>
        <end position="85"/>
    </location>
</feature>
<keyword evidence="3" id="KW-1185">Reference proteome</keyword>
<comment type="caution">
    <text evidence="2">The sequence shown here is derived from an EMBL/GenBank/DDBJ whole genome shotgun (WGS) entry which is preliminary data.</text>
</comment>
<proteinExistence type="predicted"/>